<evidence type="ECO:0000256" key="1">
    <source>
        <dbReference type="SAM" id="MobiDB-lite"/>
    </source>
</evidence>
<dbReference type="EMBL" id="BKCJ010008647">
    <property type="protein sequence ID" value="GEU83260.1"/>
    <property type="molecule type" value="Genomic_DNA"/>
</dbReference>
<dbReference type="AlphaFoldDB" id="A0A6L2NAZ0"/>
<feature type="region of interest" description="Disordered" evidence="1">
    <location>
        <begin position="630"/>
        <end position="651"/>
    </location>
</feature>
<gene>
    <name evidence="2" type="ORF">Tci_055238</name>
</gene>
<feature type="compositionally biased region" description="Basic and acidic residues" evidence="1">
    <location>
        <begin position="197"/>
        <end position="207"/>
    </location>
</feature>
<sequence>MEIQEEIRLSKGDNLPKSSSLSDSDQNKQLNNPKSSLGVKGISCVSPMKSKVTDKSDSPRRRWIPLSERVLNKPGDILVNAQPVSQYNPVTDLVVKESDKVQQSKVKSAIDEKDNPKVKPVVAKEKPTVVKEKPVVVKEKLVGVTSKVSKGNDDVVKALVVTDKDDVAKEPASVVGSVCDVVKEIAFDVVNEKASDALKNKATDVKKKSVGKGKKSTVDKPKDNMPNPKDNKSKAHSDKVNPYVKSKVVVRVSKSKETPVKRKRIVSNENDRKKKLKVDRKRKKLKFKAGLKRKRSGSDSSDSSSIDTVKKIHDMLGVPVGGYSLFDLEEREADHEFVKLWVGQFHPVELRDLRVNNIARKLVAAKEIDFLFKVNFLTLFTNTMGKADGLKGKICLDVVRRLREDSVISDIDWCGYIYDCLPDNSTKFDRFLVVRIRPAIRNWSTYLMKQTQELELKYHLLGLLDLHVEWTKAEVQDAEGFIGSSEISEKEALFKRAEEKLAEICSERVLLENLIRKASSDYPGDGKLVELQEKYVKVFRDPISFDVDVDAGNDRNGDDDWDDDNDNDSDGNGDEEDVNEGDKDPNGSNPSFRFSKISLDDFRNDSGPTGIESGDLFGGNSATLEAMNQEITPKKLPTQKASPSPKKRAVKPSSYLLSPYMNKKTNVVPKITRLEFILRNSLFAMKDDKMVIQSKSHEIHSESHSKSMFDRTLASFDDKWESFSNQVNAQYKGNKGGLPL</sequence>
<organism evidence="2">
    <name type="scientific">Tanacetum cinerariifolium</name>
    <name type="common">Dalmatian daisy</name>
    <name type="synonym">Chrysanthemum cinerariifolium</name>
    <dbReference type="NCBI Taxonomy" id="118510"/>
    <lineage>
        <taxon>Eukaryota</taxon>
        <taxon>Viridiplantae</taxon>
        <taxon>Streptophyta</taxon>
        <taxon>Embryophyta</taxon>
        <taxon>Tracheophyta</taxon>
        <taxon>Spermatophyta</taxon>
        <taxon>Magnoliopsida</taxon>
        <taxon>eudicotyledons</taxon>
        <taxon>Gunneridae</taxon>
        <taxon>Pentapetalae</taxon>
        <taxon>asterids</taxon>
        <taxon>campanulids</taxon>
        <taxon>Asterales</taxon>
        <taxon>Asteraceae</taxon>
        <taxon>Asteroideae</taxon>
        <taxon>Anthemideae</taxon>
        <taxon>Anthemidinae</taxon>
        <taxon>Tanacetum</taxon>
    </lineage>
</organism>
<feature type="compositionally biased region" description="Acidic residues" evidence="1">
    <location>
        <begin position="559"/>
        <end position="579"/>
    </location>
</feature>
<evidence type="ECO:0008006" key="3">
    <source>
        <dbReference type="Google" id="ProtNLM"/>
    </source>
</evidence>
<accession>A0A6L2NAZ0</accession>
<comment type="caution">
    <text evidence="2">The sequence shown here is derived from an EMBL/GenBank/DDBJ whole genome shotgun (WGS) entry which is preliminary data.</text>
</comment>
<feature type="region of interest" description="Disordered" evidence="1">
    <location>
        <begin position="548"/>
        <end position="595"/>
    </location>
</feature>
<protein>
    <recommendedName>
        <fullName evidence="3">Ulp1 protease family, C-terminal catalytic domain-containing protein</fullName>
    </recommendedName>
</protein>
<reference evidence="2" key="1">
    <citation type="journal article" date="2019" name="Sci. Rep.">
        <title>Draft genome of Tanacetum cinerariifolium, the natural source of mosquito coil.</title>
        <authorList>
            <person name="Yamashiro T."/>
            <person name="Shiraishi A."/>
            <person name="Satake H."/>
            <person name="Nakayama K."/>
        </authorList>
    </citation>
    <scope>NUCLEOTIDE SEQUENCE</scope>
</reference>
<feature type="region of interest" description="Disordered" evidence="1">
    <location>
        <begin position="197"/>
        <end position="279"/>
    </location>
</feature>
<evidence type="ECO:0000313" key="2">
    <source>
        <dbReference type="EMBL" id="GEU83260.1"/>
    </source>
</evidence>
<feature type="compositionally biased region" description="Basic and acidic residues" evidence="1">
    <location>
        <begin position="1"/>
        <end position="11"/>
    </location>
</feature>
<proteinExistence type="predicted"/>
<feature type="compositionally biased region" description="Basic and acidic residues" evidence="1">
    <location>
        <begin position="216"/>
        <end position="239"/>
    </location>
</feature>
<feature type="region of interest" description="Disordered" evidence="1">
    <location>
        <begin position="1"/>
        <end position="41"/>
    </location>
</feature>
<feature type="compositionally biased region" description="Polar residues" evidence="1">
    <location>
        <begin position="16"/>
        <end position="35"/>
    </location>
</feature>
<name>A0A6L2NAZ0_TANCI</name>